<organism evidence="5 6">
    <name type="scientific">Clostridium omnivorum</name>
    <dbReference type="NCBI Taxonomy" id="1604902"/>
    <lineage>
        <taxon>Bacteria</taxon>
        <taxon>Bacillati</taxon>
        <taxon>Bacillota</taxon>
        <taxon>Clostridia</taxon>
        <taxon>Eubacteriales</taxon>
        <taxon>Clostridiaceae</taxon>
        <taxon>Clostridium</taxon>
    </lineage>
</organism>
<sequence>MCQALRSLGTERLVIMHYKEVKGILSPSNGMNIYRGCTHGCIYCDSRSKCYNMDHAFEDIEVKSNAVELLTEALKRKRKKCMIGTGAMTDPYIHLENQLMHTRKALEVIDKYGFGLSIQTKSNRILRDLDLLKSINEKAKCVVQMTLTTYDENLCRIIEPDVSTTKERFEVLKIMRDNKIPTIVWLDPILPFINDTEENLRGILEYCLEAKVYGILCFNMGLTLREGNREYFYAKLDKYFPGLKEKYHKKYGYSYEILSDNNDALMDIFKRTCRENGIVYKANDIFKYMHAFEEKQEAEQLTLF</sequence>
<dbReference type="PANTHER" id="PTHR43432:SF5">
    <property type="entry name" value="ELP3_MIAA_NIFB-LIKE RADICAL SAM CORE DOMAIN-CONTAINING PROTEIN"/>
    <property type="match status" value="1"/>
</dbReference>
<keyword evidence="2" id="KW-0408">Iron</keyword>
<dbReference type="Gene3D" id="3.80.30.30">
    <property type="match status" value="1"/>
</dbReference>
<evidence type="ECO:0000256" key="3">
    <source>
        <dbReference type="ARBA" id="ARBA00023014"/>
    </source>
</evidence>
<dbReference type="EMBL" id="BRXR01000001">
    <property type="protein sequence ID" value="GLC31661.1"/>
    <property type="molecule type" value="Genomic_DNA"/>
</dbReference>
<proteinExistence type="predicted"/>
<reference evidence="5 6" key="1">
    <citation type="journal article" date="2024" name="Int. J. Syst. Evol. Microbiol.">
        <title>Clostridium omnivorum sp. nov., isolated from anoxic soil under the treatment of reductive soil disinfestation.</title>
        <authorList>
            <person name="Ueki A."/>
            <person name="Tonouchi A."/>
            <person name="Kaku N."/>
            <person name="Honma S."/>
            <person name="Ueki K."/>
        </authorList>
    </citation>
    <scope>NUCLEOTIDE SEQUENCE [LARGE SCALE GENOMIC DNA]</scope>
    <source>
        <strain evidence="5 6">E14</strain>
    </source>
</reference>
<dbReference type="InterPro" id="IPR058240">
    <property type="entry name" value="rSAM_sf"/>
</dbReference>
<dbReference type="PROSITE" id="PS51918">
    <property type="entry name" value="RADICAL_SAM"/>
    <property type="match status" value="1"/>
</dbReference>
<evidence type="ECO:0000256" key="2">
    <source>
        <dbReference type="ARBA" id="ARBA00023004"/>
    </source>
</evidence>
<dbReference type="InterPro" id="IPR007197">
    <property type="entry name" value="rSAM"/>
</dbReference>
<name>A0ABQ5N8X4_9CLOT</name>
<protein>
    <submittedName>
        <fullName evidence="5">Radical SAM protein</fullName>
    </submittedName>
</protein>
<evidence type="ECO:0000256" key="1">
    <source>
        <dbReference type="ARBA" id="ARBA00022723"/>
    </source>
</evidence>
<dbReference type="PANTHER" id="PTHR43432">
    <property type="entry name" value="SLR0285 PROTEIN"/>
    <property type="match status" value="1"/>
</dbReference>
<gene>
    <name evidence="5" type="ORF">bsdE14_30710</name>
</gene>
<accession>A0ABQ5N8X4</accession>
<dbReference type="SFLD" id="SFLDS00029">
    <property type="entry name" value="Radical_SAM"/>
    <property type="match status" value="1"/>
</dbReference>
<comment type="caution">
    <text evidence="5">The sequence shown here is derived from an EMBL/GenBank/DDBJ whole genome shotgun (WGS) entry which is preliminary data.</text>
</comment>
<evidence type="ECO:0000313" key="5">
    <source>
        <dbReference type="EMBL" id="GLC31661.1"/>
    </source>
</evidence>
<dbReference type="SUPFAM" id="SSF102114">
    <property type="entry name" value="Radical SAM enzymes"/>
    <property type="match status" value="1"/>
</dbReference>
<keyword evidence="6" id="KW-1185">Reference proteome</keyword>
<dbReference type="SFLD" id="SFLDG01084">
    <property type="entry name" value="Uncharacterised_Radical_SAM_Su"/>
    <property type="match status" value="1"/>
</dbReference>
<dbReference type="Proteomes" id="UP001208567">
    <property type="component" value="Unassembled WGS sequence"/>
</dbReference>
<feature type="domain" description="Radical SAM core" evidence="4">
    <location>
        <begin position="23"/>
        <end position="254"/>
    </location>
</feature>
<evidence type="ECO:0000259" key="4">
    <source>
        <dbReference type="PROSITE" id="PS51918"/>
    </source>
</evidence>
<evidence type="ECO:0000313" key="6">
    <source>
        <dbReference type="Proteomes" id="UP001208567"/>
    </source>
</evidence>
<keyword evidence="1" id="KW-0479">Metal-binding</keyword>
<keyword evidence="3" id="KW-0411">Iron-sulfur</keyword>
<dbReference type="CDD" id="cd01335">
    <property type="entry name" value="Radical_SAM"/>
    <property type="match status" value="1"/>
</dbReference>
<dbReference type="InterPro" id="IPR040086">
    <property type="entry name" value="MJ0683-like"/>
</dbReference>
<dbReference type="Pfam" id="PF04055">
    <property type="entry name" value="Radical_SAM"/>
    <property type="match status" value="1"/>
</dbReference>